<dbReference type="GO" id="GO:0005737">
    <property type="term" value="C:cytoplasm"/>
    <property type="evidence" value="ECO:0007669"/>
    <property type="project" value="TreeGrafter"/>
</dbReference>
<organism evidence="3 4">
    <name type="scientific">Sphingobium amiense</name>
    <dbReference type="NCBI Taxonomy" id="135719"/>
    <lineage>
        <taxon>Bacteria</taxon>
        <taxon>Pseudomonadati</taxon>
        <taxon>Pseudomonadota</taxon>
        <taxon>Alphaproteobacteria</taxon>
        <taxon>Sphingomonadales</taxon>
        <taxon>Sphingomonadaceae</taxon>
        <taxon>Sphingobium</taxon>
    </lineage>
</organism>
<keyword evidence="3" id="KW-0378">Hydrolase</keyword>
<keyword evidence="1" id="KW-0456">Lyase</keyword>
<evidence type="ECO:0000313" key="3">
    <source>
        <dbReference type="EMBL" id="BBD98385.1"/>
    </source>
</evidence>
<dbReference type="Pfam" id="PF04909">
    <property type="entry name" value="Amidohydro_2"/>
    <property type="match status" value="1"/>
</dbReference>
<dbReference type="AlphaFoldDB" id="A0A494WCT9"/>
<evidence type="ECO:0000256" key="1">
    <source>
        <dbReference type="ARBA" id="ARBA00023239"/>
    </source>
</evidence>
<evidence type="ECO:0000313" key="4">
    <source>
        <dbReference type="Proteomes" id="UP000279959"/>
    </source>
</evidence>
<proteinExistence type="predicted"/>
<dbReference type="InterPro" id="IPR032465">
    <property type="entry name" value="ACMSD"/>
</dbReference>
<dbReference type="PANTHER" id="PTHR21240">
    <property type="entry name" value="2-AMINO-3-CARBOXYLMUCONATE-6-SEMIALDEHYDE DECARBOXYLASE"/>
    <property type="match status" value="1"/>
</dbReference>
<reference evidence="3 4" key="1">
    <citation type="submission" date="2018-05" db="EMBL/GenBank/DDBJ databases">
        <title>Complete Genome Sequence of the Nonylphenol-Degrading Bacterium Sphingobium amiense DSM 16289T.</title>
        <authorList>
            <person name="Ootsuka M."/>
            <person name="Nishizawa T."/>
            <person name="Ohta H."/>
        </authorList>
    </citation>
    <scope>NUCLEOTIDE SEQUENCE [LARGE SCALE GENOMIC DNA]</scope>
    <source>
        <strain evidence="3 4">DSM 16289</strain>
    </source>
</reference>
<accession>A0A494WCT9</accession>
<dbReference type="InterPro" id="IPR006680">
    <property type="entry name" value="Amidohydro-rel"/>
</dbReference>
<name>A0A494WCT9_9SPHN</name>
<evidence type="ECO:0000259" key="2">
    <source>
        <dbReference type="Pfam" id="PF04909"/>
    </source>
</evidence>
<dbReference type="InterPro" id="IPR032466">
    <property type="entry name" value="Metal_Hydrolase"/>
</dbReference>
<dbReference type="GO" id="GO:0016831">
    <property type="term" value="F:carboxy-lyase activity"/>
    <property type="evidence" value="ECO:0007669"/>
    <property type="project" value="InterPro"/>
</dbReference>
<dbReference type="Gene3D" id="3.20.20.140">
    <property type="entry name" value="Metal-dependent hydrolases"/>
    <property type="match status" value="1"/>
</dbReference>
<dbReference type="SUPFAM" id="SSF51556">
    <property type="entry name" value="Metallo-dependent hydrolases"/>
    <property type="match status" value="1"/>
</dbReference>
<keyword evidence="4" id="KW-1185">Reference proteome</keyword>
<dbReference type="GO" id="GO:0019748">
    <property type="term" value="P:secondary metabolic process"/>
    <property type="evidence" value="ECO:0007669"/>
    <property type="project" value="TreeGrafter"/>
</dbReference>
<dbReference type="Proteomes" id="UP000279959">
    <property type="component" value="Chromosome"/>
</dbReference>
<dbReference type="GO" id="GO:0016787">
    <property type="term" value="F:hydrolase activity"/>
    <property type="evidence" value="ECO:0007669"/>
    <property type="project" value="UniProtKB-KW"/>
</dbReference>
<dbReference type="RefSeq" id="WP_066701178.1">
    <property type="nucleotide sequence ID" value="NZ_AP018664.1"/>
</dbReference>
<dbReference type="KEGG" id="sami:SAMIE_1018860"/>
<dbReference type="PANTHER" id="PTHR21240:SF28">
    <property type="entry name" value="ISO-OROTATE DECARBOXYLASE (EUROFUNG)"/>
    <property type="match status" value="1"/>
</dbReference>
<sequence length="399" mass="44645">MTIQAHPTKASCFEGYKVIDVDTHLSEPHDMWISRAPAKFKDRVPQVKVMNGEKAWVIDGDKLIGKGACPNSAILKDGTKPPGFAFLQYQMEEVHLGASQVKERLEFMNDYGISAQIIYPNLLGFGGQRAANVDPELRLLSMQLYNDAMAQMQKESGNRLFPMALLPWWDIQGSVKEAIRCADMGLRGININPDPHTKTDNQGNLLPALGSTAWDPLWEVCTDRGLPVNFHIGGSEQSIDWFGDQAWPSFDMEHKGLLGGAMLFFGNARVMANLILSGVCDRHPKLKFVSVESGIGWVPFLLEALDHQYYEILTKPSLQRRPSEYFATNFYACFWFERRNLSQVIRDVGVDNVLFETDYPHPTCLYPVDGVSAAMGDLGPENIQKVLSGNAEKLYNIKA</sequence>
<protein>
    <submittedName>
        <fullName evidence="3">Amidohydrolase</fullName>
    </submittedName>
</protein>
<feature type="domain" description="Amidohydrolase-related" evidence="2">
    <location>
        <begin position="95"/>
        <end position="397"/>
    </location>
</feature>
<gene>
    <name evidence="3" type="ORF">SAMIE_1018860</name>
</gene>
<dbReference type="EMBL" id="AP018664">
    <property type="protein sequence ID" value="BBD98385.1"/>
    <property type="molecule type" value="Genomic_DNA"/>
</dbReference>